<evidence type="ECO:0000256" key="1">
    <source>
        <dbReference type="ARBA" id="ARBA00022676"/>
    </source>
</evidence>
<dbReference type="Pfam" id="PF01048">
    <property type="entry name" value="PNP_UDP_1"/>
    <property type="match status" value="1"/>
</dbReference>
<accession>A0A382MC29</accession>
<keyword evidence="1" id="KW-0328">Glycosyltransferase</keyword>
<dbReference type="InterPro" id="IPR000845">
    <property type="entry name" value="Nucleoside_phosphorylase_d"/>
</dbReference>
<dbReference type="SUPFAM" id="SSF53167">
    <property type="entry name" value="Purine and uridine phosphorylases"/>
    <property type="match status" value="1"/>
</dbReference>
<protein>
    <recommendedName>
        <fullName evidence="3">Nucleoside phosphorylase domain-containing protein</fullName>
    </recommendedName>
</protein>
<dbReference type="InterPro" id="IPR035994">
    <property type="entry name" value="Nucleoside_phosphorylase_sf"/>
</dbReference>
<dbReference type="EMBL" id="UINC01092614">
    <property type="protein sequence ID" value="SVC46346.1"/>
    <property type="molecule type" value="Genomic_DNA"/>
</dbReference>
<evidence type="ECO:0000259" key="3">
    <source>
        <dbReference type="Pfam" id="PF01048"/>
    </source>
</evidence>
<dbReference type="CDD" id="cd09010">
    <property type="entry name" value="MTAP_SsMTAPII_like_MTIP"/>
    <property type="match status" value="1"/>
</dbReference>
<reference evidence="4" key="1">
    <citation type="submission" date="2018-05" db="EMBL/GenBank/DDBJ databases">
        <authorList>
            <person name="Lanie J.A."/>
            <person name="Ng W.-L."/>
            <person name="Kazmierczak K.M."/>
            <person name="Andrzejewski T.M."/>
            <person name="Davidsen T.M."/>
            <person name="Wayne K.J."/>
            <person name="Tettelin H."/>
            <person name="Glass J.I."/>
            <person name="Rusch D."/>
            <person name="Podicherti R."/>
            <person name="Tsui H.-C.T."/>
            <person name="Winkler M.E."/>
        </authorList>
    </citation>
    <scope>NUCLEOTIDE SEQUENCE</scope>
</reference>
<sequence length="244" mass="26554">MLGLITGSGLYDLPGIQESQSQEVDTAYGLVHLTRGNWNGCPVAFLPRHGTGHRVPPHRINYRANLQALHDVGAQAILATAVSGGINPQYKIGELVLIDQFIEFTHGRDQTFFDEEVRHTDMSDPYDSDLRRLLVEIAAYEGVDLVDGGTYVCSNGPRFETAAEIQMYAGFGGDLVGMTGYPEVALARELNLPYAAIGVVSNPAAGLSDKELSLEEIWDVLENMSDPLHQLLGGAATRLATQWQ</sequence>
<dbReference type="Gene3D" id="3.40.50.1580">
    <property type="entry name" value="Nucleoside phosphorylase domain"/>
    <property type="match status" value="1"/>
</dbReference>
<dbReference type="InterPro" id="IPR010044">
    <property type="entry name" value="MTAP"/>
</dbReference>
<dbReference type="PANTHER" id="PTHR42679">
    <property type="entry name" value="S-METHYL-5'-THIOADENOSINE PHOSPHORYLASE"/>
    <property type="match status" value="1"/>
</dbReference>
<evidence type="ECO:0000313" key="4">
    <source>
        <dbReference type="EMBL" id="SVC46346.1"/>
    </source>
</evidence>
<feature type="domain" description="Nucleoside phosphorylase" evidence="3">
    <location>
        <begin position="2"/>
        <end position="232"/>
    </location>
</feature>
<dbReference type="AlphaFoldDB" id="A0A382MC29"/>
<dbReference type="GO" id="GO:0019509">
    <property type="term" value="P:L-methionine salvage from methylthioadenosine"/>
    <property type="evidence" value="ECO:0007669"/>
    <property type="project" value="TreeGrafter"/>
</dbReference>
<dbReference type="GO" id="GO:0017061">
    <property type="term" value="F:S-methyl-5-thioadenosine phosphorylase activity"/>
    <property type="evidence" value="ECO:0007669"/>
    <property type="project" value="InterPro"/>
</dbReference>
<dbReference type="GO" id="GO:0009116">
    <property type="term" value="P:nucleoside metabolic process"/>
    <property type="evidence" value="ECO:0007669"/>
    <property type="project" value="InterPro"/>
</dbReference>
<dbReference type="PANTHER" id="PTHR42679:SF2">
    <property type="entry name" value="S-METHYL-5'-THIOADENOSINE PHOSPHORYLASE"/>
    <property type="match status" value="1"/>
</dbReference>
<proteinExistence type="inferred from homology"/>
<dbReference type="HAMAP" id="MF_01963">
    <property type="entry name" value="MTAP"/>
    <property type="match status" value="1"/>
</dbReference>
<dbReference type="GO" id="GO:0005829">
    <property type="term" value="C:cytosol"/>
    <property type="evidence" value="ECO:0007669"/>
    <property type="project" value="TreeGrafter"/>
</dbReference>
<name>A0A382MC29_9ZZZZ</name>
<keyword evidence="2" id="KW-0808">Transferase</keyword>
<organism evidence="4">
    <name type="scientific">marine metagenome</name>
    <dbReference type="NCBI Taxonomy" id="408172"/>
    <lineage>
        <taxon>unclassified sequences</taxon>
        <taxon>metagenomes</taxon>
        <taxon>ecological metagenomes</taxon>
    </lineage>
</organism>
<evidence type="ECO:0000256" key="2">
    <source>
        <dbReference type="ARBA" id="ARBA00022679"/>
    </source>
</evidence>
<dbReference type="NCBIfam" id="NF006599">
    <property type="entry name" value="PRK09136.1"/>
    <property type="match status" value="1"/>
</dbReference>
<gene>
    <name evidence="4" type="ORF">METZ01_LOCUS299200</name>
</gene>